<dbReference type="CDD" id="cd12797">
    <property type="entry name" value="M23_peptidase"/>
    <property type="match status" value="1"/>
</dbReference>
<evidence type="ECO:0000256" key="1">
    <source>
        <dbReference type="ARBA" id="ARBA00022729"/>
    </source>
</evidence>
<dbReference type="Gene3D" id="2.70.70.10">
    <property type="entry name" value="Glucose Permease (Domain IIA)"/>
    <property type="match status" value="1"/>
</dbReference>
<evidence type="ECO:0000313" key="5">
    <source>
        <dbReference type="Proteomes" id="UP000198215"/>
    </source>
</evidence>
<feature type="signal peptide" evidence="2">
    <location>
        <begin position="1"/>
        <end position="18"/>
    </location>
</feature>
<keyword evidence="5" id="KW-1185">Reference proteome</keyword>
<proteinExistence type="predicted"/>
<name>A0A1C5IAE2_9ACTN</name>
<dbReference type="InterPro" id="IPR016047">
    <property type="entry name" value="M23ase_b-sheet_dom"/>
</dbReference>
<evidence type="ECO:0000256" key="2">
    <source>
        <dbReference type="SAM" id="SignalP"/>
    </source>
</evidence>
<dbReference type="PANTHER" id="PTHR44103">
    <property type="entry name" value="PROPROTEIN CONVERTASE P"/>
    <property type="match status" value="1"/>
</dbReference>
<dbReference type="SUPFAM" id="SSF69318">
    <property type="entry name" value="Integrin alpha N-terminal domain"/>
    <property type="match status" value="1"/>
</dbReference>
<dbReference type="EMBL" id="LT607753">
    <property type="protein sequence ID" value="SCG54941.1"/>
    <property type="molecule type" value="Genomic_DNA"/>
</dbReference>
<dbReference type="PANTHER" id="PTHR44103:SF1">
    <property type="entry name" value="PROPROTEIN CONVERTASE P"/>
    <property type="match status" value="1"/>
</dbReference>
<dbReference type="Pfam" id="PF13517">
    <property type="entry name" value="FG-GAP_3"/>
    <property type="match status" value="2"/>
</dbReference>
<dbReference type="Pfam" id="PF01551">
    <property type="entry name" value="Peptidase_M23"/>
    <property type="match status" value="1"/>
</dbReference>
<dbReference type="AlphaFoldDB" id="A0A1C5IAE2"/>
<dbReference type="SUPFAM" id="SSF51261">
    <property type="entry name" value="Duplicated hybrid motif"/>
    <property type="match status" value="1"/>
</dbReference>
<gene>
    <name evidence="4" type="ORF">GA0070614_2443</name>
</gene>
<keyword evidence="1 2" id="KW-0732">Signal</keyword>
<feature type="chain" id="PRO_5008718504" evidence="2">
    <location>
        <begin position="19"/>
        <end position="416"/>
    </location>
</feature>
<dbReference type="InterPro" id="IPR011055">
    <property type="entry name" value="Dup_hybrid_motif"/>
</dbReference>
<evidence type="ECO:0000313" key="4">
    <source>
        <dbReference type="EMBL" id="SCG54941.1"/>
    </source>
</evidence>
<feature type="domain" description="M23ase beta-sheet core" evidence="3">
    <location>
        <begin position="57"/>
        <end position="138"/>
    </location>
</feature>
<dbReference type="Proteomes" id="UP000198215">
    <property type="component" value="Chromosome I"/>
</dbReference>
<protein>
    <submittedName>
        <fullName evidence="4">Repeat domain-containing protein</fullName>
    </submittedName>
</protein>
<accession>A0A1C5IAE2</accession>
<dbReference type="InterPro" id="IPR028994">
    <property type="entry name" value="Integrin_alpha_N"/>
</dbReference>
<organism evidence="4 5">
    <name type="scientific">Micromonospora coxensis</name>
    <dbReference type="NCBI Taxonomy" id="356852"/>
    <lineage>
        <taxon>Bacteria</taxon>
        <taxon>Bacillati</taxon>
        <taxon>Actinomycetota</taxon>
        <taxon>Actinomycetes</taxon>
        <taxon>Micromonosporales</taxon>
        <taxon>Micromonosporaceae</taxon>
        <taxon>Micromonospora</taxon>
    </lineage>
</organism>
<reference evidence="5" key="1">
    <citation type="submission" date="2016-06" db="EMBL/GenBank/DDBJ databases">
        <authorList>
            <person name="Varghese N."/>
            <person name="Submissions Spin"/>
        </authorList>
    </citation>
    <scope>NUCLEOTIDE SEQUENCE [LARGE SCALE GENOMIC DNA]</scope>
    <source>
        <strain evidence="5">DSM 45161</strain>
    </source>
</reference>
<dbReference type="InterPro" id="IPR013517">
    <property type="entry name" value="FG-GAP"/>
</dbReference>
<evidence type="ECO:0000259" key="3">
    <source>
        <dbReference type="Pfam" id="PF01551"/>
    </source>
</evidence>
<sequence>MLALVALAAVTVATPASAAGTRPLFQVPFPCGETWKMATYDGHGSYKIDFTHSSGNSLGRSILASAGGTVSFSGWGDSGGWWVMIDHGGGWQTQYLHMQYAPAVKQGQSVAIGQRIGYVGSTGYSTGPHLHYVQYADGARTEAYFNGVRSGMTTDASADRWITSANCGSAPRSTETVSDFSGDGYADVLGVDSVGDLYYYPNNNKSLSTRTKIGHNWGTFKHVMADDWSGDGHADVLGVDSVGDLYYYPNNNNSLSTRTKIGHGWSTFKHVMAADWSGDEQADVLAVDANGYLWYYAHNGAGLSAPVQIGHGWSTFKHVTAADWSGDGQADVLAVDANGYLWYYPHNGAGLSAPVKIGNGWGTFKHVFASDFSGDGQADVLGVDAGGYLWYYPHWGTGFGTPVKLGHNWGTFPFVM</sequence>